<organism evidence="2 3">
    <name type="scientific">Orbilia oligospora</name>
    <name type="common">Nematode-trapping fungus</name>
    <name type="synonym">Arthrobotrys oligospora</name>
    <dbReference type="NCBI Taxonomy" id="2813651"/>
    <lineage>
        <taxon>Eukaryota</taxon>
        <taxon>Fungi</taxon>
        <taxon>Dikarya</taxon>
        <taxon>Ascomycota</taxon>
        <taxon>Pezizomycotina</taxon>
        <taxon>Orbiliomycetes</taxon>
        <taxon>Orbiliales</taxon>
        <taxon>Orbiliaceae</taxon>
        <taxon>Orbilia</taxon>
    </lineage>
</organism>
<dbReference type="PANTHER" id="PTHR42085:SF1">
    <property type="entry name" value="F-BOX DOMAIN-CONTAINING PROTEIN"/>
    <property type="match status" value="1"/>
</dbReference>
<dbReference type="PANTHER" id="PTHR42085">
    <property type="entry name" value="F-BOX DOMAIN-CONTAINING PROTEIN"/>
    <property type="match status" value="1"/>
</dbReference>
<sequence length="399" mass="45549">MEASNSQIPSSFRFLDLPPEIRNEIYAYVLTNISIPSCGNRFRGPGMQHWRYPEQDADTPRPISLNPSFANRPRTNEDSTNPRLFELLSRCMIYVGDVSGIPQTKLALLRVNRQIHDEAARVFYGGNVFKIEVSVAVRMRMRPVGSMHLTYPRVYDMSYTAPWERFGYQLVVDPEESTSKGQFIPLHNSVYDGGDTRLSLEYLQTFQNNANLLLYPSSIYSPLIRKINIVFKINQGSLRENNDSNTPLIQTLLLPFLWRLRQQLTENATVEIKIDLASYLLVLHLSRPDQVFDDMLGLKTSIEDSLEAGYIFSLGPWKSTFNDIPQILEKTWQEVLGKCKKRPEFRDDILQKTMQELDVGLREGSFWGKREGVLAVFLPMPGAPSAPLIPPTLVLSSDQ</sequence>
<dbReference type="AlphaFoldDB" id="A0A7C8R4T2"/>
<dbReference type="InterPro" id="IPR038883">
    <property type="entry name" value="AN11006-like"/>
</dbReference>
<evidence type="ECO:0008006" key="4">
    <source>
        <dbReference type="Google" id="ProtNLM"/>
    </source>
</evidence>
<proteinExistence type="predicted"/>
<evidence type="ECO:0000256" key="1">
    <source>
        <dbReference type="SAM" id="MobiDB-lite"/>
    </source>
</evidence>
<dbReference type="Proteomes" id="UP000474640">
    <property type="component" value="Unassembled WGS sequence"/>
</dbReference>
<protein>
    <recommendedName>
        <fullName evidence="4">F-box domain-containing protein</fullName>
    </recommendedName>
</protein>
<gene>
    <name evidence="2" type="ORF">TWF970_010033</name>
</gene>
<accession>A0A7C8R4T2</accession>
<dbReference type="OrthoDB" id="5397846at2759"/>
<evidence type="ECO:0000313" key="3">
    <source>
        <dbReference type="Proteomes" id="UP000474640"/>
    </source>
</evidence>
<feature type="region of interest" description="Disordered" evidence="1">
    <location>
        <begin position="49"/>
        <end position="77"/>
    </location>
</feature>
<reference evidence="2 3" key="1">
    <citation type="submission" date="2020-01" db="EMBL/GenBank/DDBJ databases">
        <authorList>
            <person name="Palmer J.M."/>
        </authorList>
    </citation>
    <scope>NUCLEOTIDE SEQUENCE [LARGE SCALE GENOMIC DNA]</scope>
    <source>
        <strain evidence="2 3">TWF970</strain>
    </source>
</reference>
<comment type="caution">
    <text evidence="2">The sequence shown here is derived from an EMBL/GenBank/DDBJ whole genome shotgun (WGS) entry which is preliminary data.</text>
</comment>
<evidence type="ECO:0000313" key="2">
    <source>
        <dbReference type="EMBL" id="KAF3272406.1"/>
    </source>
</evidence>
<dbReference type="EMBL" id="JAABOJ010000064">
    <property type="protein sequence ID" value="KAF3272406.1"/>
    <property type="molecule type" value="Genomic_DNA"/>
</dbReference>
<name>A0A7C8R4T2_ORBOL</name>